<dbReference type="EMBL" id="JAZGQO010000003">
    <property type="protein sequence ID" value="KAK6189070.1"/>
    <property type="molecule type" value="Genomic_DNA"/>
</dbReference>
<dbReference type="PANTHER" id="PTHR23507">
    <property type="entry name" value="ZGC:174356"/>
    <property type="match status" value="1"/>
</dbReference>
<feature type="transmembrane region" description="Helical" evidence="5">
    <location>
        <begin position="148"/>
        <end position="172"/>
    </location>
</feature>
<comment type="caution">
    <text evidence="6">The sequence shown here is derived from an EMBL/GenBank/DDBJ whole genome shotgun (WGS) entry which is preliminary data.</text>
</comment>
<evidence type="ECO:0000313" key="6">
    <source>
        <dbReference type="EMBL" id="KAK6189070.1"/>
    </source>
</evidence>
<dbReference type="GO" id="GO:0016020">
    <property type="term" value="C:membrane"/>
    <property type="evidence" value="ECO:0007669"/>
    <property type="project" value="UniProtKB-SubCell"/>
</dbReference>
<keyword evidence="2 5" id="KW-0812">Transmembrane</keyword>
<evidence type="ECO:0000256" key="3">
    <source>
        <dbReference type="ARBA" id="ARBA00022989"/>
    </source>
</evidence>
<evidence type="ECO:0000256" key="2">
    <source>
        <dbReference type="ARBA" id="ARBA00022692"/>
    </source>
</evidence>
<evidence type="ECO:0000313" key="7">
    <source>
        <dbReference type="Proteomes" id="UP001347796"/>
    </source>
</evidence>
<proteinExistence type="predicted"/>
<dbReference type="GO" id="GO:0022857">
    <property type="term" value="F:transmembrane transporter activity"/>
    <property type="evidence" value="ECO:0007669"/>
    <property type="project" value="InterPro"/>
</dbReference>
<protein>
    <recommendedName>
        <fullName evidence="8">Proton-coupled folate transporter</fullName>
    </recommendedName>
</protein>
<keyword evidence="3 5" id="KW-1133">Transmembrane helix</keyword>
<dbReference type="AlphaFoldDB" id="A0AAN8PZ12"/>
<evidence type="ECO:0000256" key="4">
    <source>
        <dbReference type="ARBA" id="ARBA00023136"/>
    </source>
</evidence>
<evidence type="ECO:0000256" key="5">
    <source>
        <dbReference type="SAM" id="Phobius"/>
    </source>
</evidence>
<dbReference type="InterPro" id="IPR011701">
    <property type="entry name" value="MFS"/>
</dbReference>
<accession>A0AAN8PZ12</accession>
<comment type="subcellular location">
    <subcellularLocation>
        <location evidence="1">Membrane</location>
        <topology evidence="1">Multi-pass membrane protein</topology>
    </subcellularLocation>
</comment>
<name>A0AAN8PZ12_PATCE</name>
<dbReference type="InterPro" id="IPR036259">
    <property type="entry name" value="MFS_trans_sf"/>
</dbReference>
<dbReference type="Gene3D" id="1.20.1250.20">
    <property type="entry name" value="MFS general substrate transporter like domains"/>
    <property type="match status" value="1"/>
</dbReference>
<evidence type="ECO:0000256" key="1">
    <source>
        <dbReference type="ARBA" id="ARBA00004141"/>
    </source>
</evidence>
<evidence type="ECO:0008006" key="8">
    <source>
        <dbReference type="Google" id="ProtNLM"/>
    </source>
</evidence>
<feature type="transmembrane region" description="Helical" evidence="5">
    <location>
        <begin position="60"/>
        <end position="79"/>
    </location>
</feature>
<reference evidence="6 7" key="1">
    <citation type="submission" date="2024-01" db="EMBL/GenBank/DDBJ databases">
        <title>The genome of the rayed Mediterranean limpet Patella caerulea (Linnaeus, 1758).</title>
        <authorList>
            <person name="Anh-Thu Weber A."/>
            <person name="Halstead-Nussloch G."/>
        </authorList>
    </citation>
    <scope>NUCLEOTIDE SEQUENCE [LARGE SCALE GENOMIC DNA]</scope>
    <source>
        <strain evidence="6">AATW-2023a</strain>
        <tissue evidence="6">Whole specimen</tissue>
    </source>
</reference>
<feature type="transmembrane region" description="Helical" evidence="5">
    <location>
        <begin position="85"/>
        <end position="107"/>
    </location>
</feature>
<dbReference type="Pfam" id="PF07690">
    <property type="entry name" value="MFS_1"/>
    <property type="match status" value="1"/>
</dbReference>
<keyword evidence="4 5" id="KW-0472">Membrane</keyword>
<organism evidence="6 7">
    <name type="scientific">Patella caerulea</name>
    <name type="common">Rayed Mediterranean limpet</name>
    <dbReference type="NCBI Taxonomy" id="87958"/>
    <lineage>
        <taxon>Eukaryota</taxon>
        <taxon>Metazoa</taxon>
        <taxon>Spiralia</taxon>
        <taxon>Lophotrochozoa</taxon>
        <taxon>Mollusca</taxon>
        <taxon>Gastropoda</taxon>
        <taxon>Patellogastropoda</taxon>
        <taxon>Patelloidea</taxon>
        <taxon>Patellidae</taxon>
        <taxon>Patella</taxon>
    </lineage>
</organism>
<dbReference type="PANTHER" id="PTHR23507:SF1">
    <property type="entry name" value="FI18259P1-RELATED"/>
    <property type="match status" value="1"/>
</dbReference>
<gene>
    <name evidence="6" type="ORF">SNE40_005115</name>
</gene>
<dbReference type="Proteomes" id="UP001347796">
    <property type="component" value="Unassembled WGS sequence"/>
</dbReference>
<keyword evidence="7" id="KW-1185">Reference proteome</keyword>
<feature type="transmembrane region" description="Helical" evidence="5">
    <location>
        <begin position="28"/>
        <end position="48"/>
    </location>
</feature>
<dbReference type="SUPFAM" id="SSF103473">
    <property type="entry name" value="MFS general substrate transporter"/>
    <property type="match status" value="1"/>
</dbReference>
<sequence length="199" mass="21831">MNQTCKVGDQDVTVLFVKKYPLEWPTSWYGYLLSLDYTAMGATLMILTPVLSTYGKVPDTVIVIIGICCKLVRSLWAGFCYETWMVYSSVLIGAFGGMIISAVRSLVSKNVDDSEMGKAFAVLACAETGSKVIGSVVFNYVYGATVHVYAGSAYLMEAVIYMFTLAIAVCLYRDLKLSGAYDLLKGNSEEKKGIVEYKD</sequence>